<dbReference type="GO" id="GO:0016756">
    <property type="term" value="F:glutathione gamma-glutamylcysteinyltransferase activity"/>
    <property type="evidence" value="ECO:0007669"/>
    <property type="project" value="UniProtKB-EC"/>
</dbReference>
<dbReference type="PROSITE" id="PS51443">
    <property type="entry name" value="PCS"/>
    <property type="match status" value="1"/>
</dbReference>
<sequence>MITRIPSGGEHSAVRYVNCLNLLLLPNNVLNVQGHSGEYAHRFSHLVLCLVTSVLPELHYGRSTFQLELVCMSTRVSPESFKPSTLKTFWSSRGGILRKLSQLYEYVLVFRQKSHLFHTSMSLVKKSNYLVHNPTQNVSVVHDAAQLQNVARIQEFYRRPLPRHCISFSSPEGKRIFREALLSGHMETYFCLASQFCTQEEPSYCGLASLVMVLNALGLDPGRVWKSPWRWYHESMLTCCLPQDVLTKGITLDDFVKIGRCYGLDVDLHRVSSENSLSHFREMVTKMTSGLSEGYLVVCYSRSALGQTGTGHFAPVGGYHPQRELVFLFDTARFKYPPHWVSLTKLWESMNQVDPATQLPRGFVVLRKATIPVSSEQITEAQEELRFSFNSDNNTNCQNQLNNRYELQLFGISSCAYQAYSSRSTLLDSNSSSYKLKQLANRWIAWLKYEINASEVFMNETTHFWNEAIQFLFDEIYELRPTDFFYVTQPLKSSTETTTQVNHPPDNHQSVSFSSHSVLRDLVGSSLGRTVSDFISKMNHDFFTWLTTDGTFRLAISASNSWNTSADPCPFTVLTDPGLRLCLLMTSFLLVFPYNHFLPDHLLDNSVSSSSSCLPSSSPVSRLQIMIKLVDEVKLSTPTRNELNLLKCMLKSLMSKGCSLSCTSCVDK</sequence>
<reference evidence="6" key="1">
    <citation type="submission" date="2022-06" db="EMBL/GenBank/DDBJ databases">
        <authorList>
            <person name="Berger JAMES D."/>
            <person name="Berger JAMES D."/>
        </authorList>
    </citation>
    <scope>NUCLEOTIDE SEQUENCE [LARGE SCALE GENOMIC DNA]</scope>
</reference>
<dbReference type="PANTHER" id="PTHR33447">
    <property type="entry name" value="GLUTATHIONE GAMMA-GLUTAMYLCYSTEINYLTRANSFERASE"/>
    <property type="match status" value="1"/>
</dbReference>
<dbReference type="GO" id="GO:0098849">
    <property type="term" value="P:cellular detoxification of cadmium ion"/>
    <property type="evidence" value="ECO:0007669"/>
    <property type="project" value="TreeGrafter"/>
</dbReference>
<accession>A0AA85K0D5</accession>
<evidence type="ECO:0000256" key="1">
    <source>
        <dbReference type="ARBA" id="ARBA00012468"/>
    </source>
</evidence>
<keyword evidence="2" id="KW-0104">Cadmium</keyword>
<organism evidence="6 7">
    <name type="scientific">Trichobilharzia regenti</name>
    <name type="common">Nasal bird schistosome</name>
    <dbReference type="NCBI Taxonomy" id="157069"/>
    <lineage>
        <taxon>Eukaryota</taxon>
        <taxon>Metazoa</taxon>
        <taxon>Spiralia</taxon>
        <taxon>Lophotrochozoa</taxon>
        <taxon>Platyhelminthes</taxon>
        <taxon>Trematoda</taxon>
        <taxon>Digenea</taxon>
        <taxon>Strigeidida</taxon>
        <taxon>Schistosomatoidea</taxon>
        <taxon>Schistosomatidae</taxon>
        <taxon>Trichobilharzia</taxon>
    </lineage>
</organism>
<dbReference type="InterPro" id="IPR038156">
    <property type="entry name" value="PCS_N_sf"/>
</dbReference>
<feature type="domain" description="Peptidase C83" evidence="5">
    <location>
        <begin position="151"/>
        <end position="371"/>
    </location>
</feature>
<dbReference type="InterPro" id="IPR038765">
    <property type="entry name" value="Papain-like_cys_pep_sf"/>
</dbReference>
<evidence type="ECO:0000256" key="3">
    <source>
        <dbReference type="ARBA" id="ARBA00022679"/>
    </source>
</evidence>
<dbReference type="FunFam" id="3.90.70.30:FF:000001">
    <property type="entry name" value="Glutathione gamma-glutamylcysteinyltransferase 1"/>
    <property type="match status" value="1"/>
</dbReference>
<dbReference type="GO" id="GO:0010273">
    <property type="term" value="P:detoxification of copper ion"/>
    <property type="evidence" value="ECO:0007669"/>
    <property type="project" value="TreeGrafter"/>
</dbReference>
<evidence type="ECO:0000313" key="7">
    <source>
        <dbReference type="WBParaSite" id="TREG1_57660.1"/>
    </source>
</evidence>
<keyword evidence="6" id="KW-1185">Reference proteome</keyword>
<dbReference type="PANTHER" id="PTHR33447:SF2">
    <property type="entry name" value="GLUTATHIONE GAMMA-GLUTAMYLCYSTEINYLTRANSFERASE"/>
    <property type="match status" value="1"/>
</dbReference>
<proteinExistence type="predicted"/>
<evidence type="ECO:0000256" key="4">
    <source>
        <dbReference type="ARBA" id="ARBA00022723"/>
    </source>
</evidence>
<dbReference type="SUPFAM" id="SSF54001">
    <property type="entry name" value="Cysteine proteinases"/>
    <property type="match status" value="1"/>
</dbReference>
<keyword evidence="4" id="KW-0479">Metal-binding</keyword>
<dbReference type="WBParaSite" id="TREG1_57660.1">
    <property type="protein sequence ID" value="TREG1_57660.1"/>
    <property type="gene ID" value="TREG1_57660"/>
</dbReference>
<dbReference type="EC" id="2.3.2.15" evidence="1"/>
<protein>
    <recommendedName>
        <fullName evidence="1">glutathione gamma-glutamylcysteinyltransferase</fullName>
        <ecNumber evidence="1">2.3.2.15</ecNumber>
    </recommendedName>
</protein>
<dbReference type="GO" id="GO:0046938">
    <property type="term" value="P:phytochelatin biosynthetic process"/>
    <property type="evidence" value="ECO:0007669"/>
    <property type="project" value="InterPro"/>
</dbReference>
<keyword evidence="3" id="KW-0808">Transferase</keyword>
<dbReference type="GO" id="GO:0046872">
    <property type="term" value="F:metal ion binding"/>
    <property type="evidence" value="ECO:0007669"/>
    <property type="project" value="UniProtKB-KW"/>
</dbReference>
<dbReference type="Gene3D" id="3.90.70.30">
    <property type="entry name" value="Phytochelatin synthase, N-terminal domain"/>
    <property type="match status" value="1"/>
</dbReference>
<dbReference type="InterPro" id="IPR040409">
    <property type="entry name" value="PCS-like"/>
</dbReference>
<dbReference type="AlphaFoldDB" id="A0AA85K0D5"/>
<evidence type="ECO:0000256" key="2">
    <source>
        <dbReference type="ARBA" id="ARBA00022539"/>
    </source>
</evidence>
<evidence type="ECO:0000313" key="6">
    <source>
        <dbReference type="Proteomes" id="UP000050795"/>
    </source>
</evidence>
<dbReference type="Proteomes" id="UP000050795">
    <property type="component" value="Unassembled WGS sequence"/>
</dbReference>
<dbReference type="Pfam" id="PF05023">
    <property type="entry name" value="Phytochelatin"/>
    <property type="match status" value="1"/>
</dbReference>
<reference evidence="7" key="2">
    <citation type="submission" date="2023-11" db="UniProtKB">
        <authorList>
            <consortium name="WormBaseParasite"/>
        </authorList>
    </citation>
    <scope>IDENTIFICATION</scope>
</reference>
<dbReference type="InterPro" id="IPR007719">
    <property type="entry name" value="PCS_N"/>
</dbReference>
<evidence type="ECO:0000259" key="5">
    <source>
        <dbReference type="PROSITE" id="PS51443"/>
    </source>
</evidence>
<name>A0AA85K0D5_TRIRE</name>